<gene>
    <name evidence="1" type="ORF">CY34DRAFT_813695</name>
</gene>
<evidence type="ECO:0000313" key="1">
    <source>
        <dbReference type="EMBL" id="KIK33324.1"/>
    </source>
</evidence>
<proteinExistence type="predicted"/>
<reference evidence="1 2" key="1">
    <citation type="submission" date="2014-04" db="EMBL/GenBank/DDBJ databases">
        <authorList>
            <consortium name="DOE Joint Genome Institute"/>
            <person name="Kuo A."/>
            <person name="Ruytinx J."/>
            <person name="Rineau F."/>
            <person name="Colpaert J."/>
            <person name="Kohler A."/>
            <person name="Nagy L.G."/>
            <person name="Floudas D."/>
            <person name="Copeland A."/>
            <person name="Barry K.W."/>
            <person name="Cichocki N."/>
            <person name="Veneault-Fourrey C."/>
            <person name="LaButti K."/>
            <person name="Lindquist E.A."/>
            <person name="Lipzen A."/>
            <person name="Lundell T."/>
            <person name="Morin E."/>
            <person name="Murat C."/>
            <person name="Sun H."/>
            <person name="Tunlid A."/>
            <person name="Henrissat B."/>
            <person name="Grigoriev I.V."/>
            <person name="Hibbett D.S."/>
            <person name="Martin F."/>
            <person name="Nordberg H.P."/>
            <person name="Cantor M.N."/>
            <person name="Hua S.X."/>
        </authorList>
    </citation>
    <scope>NUCLEOTIDE SEQUENCE [LARGE SCALE GENOMIC DNA]</scope>
    <source>
        <strain evidence="1 2">UH-Slu-Lm8-n1</strain>
    </source>
</reference>
<dbReference type="Proteomes" id="UP000054485">
    <property type="component" value="Unassembled WGS sequence"/>
</dbReference>
<organism evidence="1 2">
    <name type="scientific">Suillus luteus UH-Slu-Lm8-n1</name>
    <dbReference type="NCBI Taxonomy" id="930992"/>
    <lineage>
        <taxon>Eukaryota</taxon>
        <taxon>Fungi</taxon>
        <taxon>Dikarya</taxon>
        <taxon>Basidiomycota</taxon>
        <taxon>Agaricomycotina</taxon>
        <taxon>Agaricomycetes</taxon>
        <taxon>Agaricomycetidae</taxon>
        <taxon>Boletales</taxon>
        <taxon>Suillineae</taxon>
        <taxon>Suillaceae</taxon>
        <taxon>Suillus</taxon>
    </lineage>
</organism>
<dbReference type="HOGENOM" id="CLU_2948391_0_0_1"/>
<accession>A0A0D0A525</accession>
<feature type="non-terminal residue" evidence="1">
    <location>
        <position position="60"/>
    </location>
</feature>
<dbReference type="InParanoid" id="A0A0D0A525"/>
<name>A0A0D0A525_9AGAM</name>
<evidence type="ECO:0000313" key="2">
    <source>
        <dbReference type="Proteomes" id="UP000054485"/>
    </source>
</evidence>
<sequence>MSADHIPPYQVSIKSTPLVLYPSIPTTNTSHHVDMYEATLRKLTRAKLQKLAKVCIAFFS</sequence>
<protein>
    <submittedName>
        <fullName evidence="1">Uncharacterized protein</fullName>
    </submittedName>
</protein>
<reference evidence="2" key="2">
    <citation type="submission" date="2015-01" db="EMBL/GenBank/DDBJ databases">
        <title>Evolutionary Origins and Diversification of the Mycorrhizal Mutualists.</title>
        <authorList>
            <consortium name="DOE Joint Genome Institute"/>
            <consortium name="Mycorrhizal Genomics Consortium"/>
            <person name="Kohler A."/>
            <person name="Kuo A."/>
            <person name="Nagy L.G."/>
            <person name="Floudas D."/>
            <person name="Copeland A."/>
            <person name="Barry K.W."/>
            <person name="Cichocki N."/>
            <person name="Veneault-Fourrey C."/>
            <person name="LaButti K."/>
            <person name="Lindquist E.A."/>
            <person name="Lipzen A."/>
            <person name="Lundell T."/>
            <person name="Morin E."/>
            <person name="Murat C."/>
            <person name="Riley R."/>
            <person name="Ohm R."/>
            <person name="Sun H."/>
            <person name="Tunlid A."/>
            <person name="Henrissat B."/>
            <person name="Grigoriev I.V."/>
            <person name="Hibbett D.S."/>
            <person name="Martin F."/>
        </authorList>
    </citation>
    <scope>NUCLEOTIDE SEQUENCE [LARGE SCALE GENOMIC DNA]</scope>
    <source>
        <strain evidence="2">UH-Slu-Lm8-n1</strain>
    </source>
</reference>
<dbReference type="AlphaFoldDB" id="A0A0D0A525"/>
<keyword evidence="2" id="KW-1185">Reference proteome</keyword>
<dbReference type="EMBL" id="KN835968">
    <property type="protein sequence ID" value="KIK33324.1"/>
    <property type="molecule type" value="Genomic_DNA"/>
</dbReference>